<feature type="compositionally biased region" description="Basic and acidic residues" evidence="1">
    <location>
        <begin position="573"/>
        <end position="587"/>
    </location>
</feature>
<feature type="region of interest" description="Disordered" evidence="1">
    <location>
        <begin position="205"/>
        <end position="225"/>
    </location>
</feature>
<evidence type="ECO:0000313" key="2">
    <source>
        <dbReference type="EMBL" id="CAG5109927.1"/>
    </source>
</evidence>
<accession>A0ABN7T2S7</accession>
<feature type="region of interest" description="Disordered" evidence="1">
    <location>
        <begin position="385"/>
        <end position="413"/>
    </location>
</feature>
<sequence>MGHAQSKRKKQRQGRARRRIEHVTHEQTRYSLQNQENQTSRTELQRNERRSAGKSGRWREPSPEKIDTLERRQREAVNRTKRNRSHSRDSRGRSPKRHSRSNLENSKTQLQPQKMSSEKFQTLAQRNSEAQRGRNFSRRSGTWFCVVRCRSEPPLDRQSKVNLRAPRKSASASPPRKVRRELELAPFYQNGLKPFESQKQQFKKPSNVVQNHPRKSAESSATAVPARMTNYREEEGLARVDRSFQPRDGTENVISAAQHDEIGISFEQVEPKLFRLFGSSAKSGPIPQTNRVAPRALRRSFPNLTSQTSRKEHDLKPKQNFISRTAKDKSVSETRLQKLAAQHFPKPPIPPRKQKLSELAHLVQQTSPKLTKHEPAYQQQANINHNNQNHNYGSVETLNSLSSQSGSYHLPSSANFSTLPDRSLAESPHAVHLSDSAKISAYSDDSEEGDDDDDALQIRTIPQIPPLTVAEKNNDPGESRYSPEIGRKNLLWSNPAPFGSQPLQRVIRSVQAPIQKPQNLHWPPVNEFKPVQKFTPAGRYQKNSINSPPPVPLRPPQINHQRNGLHEFSVSPERLRPSTVARERPRSEVQDRVYKDIIFDNTERSSNLIKSGLPKTLRPSIEDLVSILAEPIPPRSKKSHRFQSSDFPSEENLINELKTEKKRPGILKNANTHTSSRVVEVLYHEPKSRKTPIHQNDSSRWSAPYDPPIFLGEDDFGNNWIDLTQPARNSYLNDDY</sequence>
<dbReference type="Proteomes" id="UP001158576">
    <property type="component" value="Chromosome 2"/>
</dbReference>
<feature type="region of interest" description="Disordered" evidence="1">
    <location>
        <begin position="297"/>
        <end position="316"/>
    </location>
</feature>
<feature type="compositionally biased region" description="Basic residues" evidence="1">
    <location>
        <begin position="1"/>
        <end position="20"/>
    </location>
</feature>
<dbReference type="EMBL" id="OU015567">
    <property type="protein sequence ID" value="CAG5109927.1"/>
    <property type="molecule type" value="Genomic_DNA"/>
</dbReference>
<feature type="compositionally biased region" description="Polar residues" evidence="1">
    <location>
        <begin position="394"/>
        <end position="413"/>
    </location>
</feature>
<evidence type="ECO:0000256" key="1">
    <source>
        <dbReference type="SAM" id="MobiDB-lite"/>
    </source>
</evidence>
<organism evidence="2 3">
    <name type="scientific">Oikopleura dioica</name>
    <name type="common">Tunicate</name>
    <dbReference type="NCBI Taxonomy" id="34765"/>
    <lineage>
        <taxon>Eukaryota</taxon>
        <taxon>Metazoa</taxon>
        <taxon>Chordata</taxon>
        <taxon>Tunicata</taxon>
        <taxon>Appendicularia</taxon>
        <taxon>Copelata</taxon>
        <taxon>Oikopleuridae</taxon>
        <taxon>Oikopleura</taxon>
    </lineage>
</organism>
<protein>
    <submittedName>
        <fullName evidence="2">Oidioi.mRNA.OKI2018_I69.chr2.g4396.t1.cds</fullName>
    </submittedName>
</protein>
<proteinExistence type="predicted"/>
<feature type="region of interest" description="Disordered" evidence="1">
    <location>
        <begin position="156"/>
        <end position="177"/>
    </location>
</feature>
<name>A0ABN7T2S7_OIKDI</name>
<feature type="compositionally biased region" description="Polar residues" evidence="1">
    <location>
        <begin position="102"/>
        <end position="130"/>
    </location>
</feature>
<gene>
    <name evidence="2" type="ORF">OKIOD_LOCUS13161</name>
</gene>
<feature type="region of interest" description="Disordered" evidence="1">
    <location>
        <begin position="563"/>
        <end position="587"/>
    </location>
</feature>
<feature type="compositionally biased region" description="Acidic residues" evidence="1">
    <location>
        <begin position="444"/>
        <end position="455"/>
    </location>
</feature>
<reference evidence="2 3" key="1">
    <citation type="submission" date="2021-04" db="EMBL/GenBank/DDBJ databases">
        <authorList>
            <person name="Bliznina A."/>
        </authorList>
    </citation>
    <scope>NUCLEOTIDE SEQUENCE [LARGE SCALE GENOMIC DNA]</scope>
</reference>
<evidence type="ECO:0000313" key="3">
    <source>
        <dbReference type="Proteomes" id="UP001158576"/>
    </source>
</evidence>
<feature type="compositionally biased region" description="Basic and acidic residues" evidence="1">
    <location>
        <begin position="43"/>
        <end position="78"/>
    </location>
</feature>
<feature type="region of interest" description="Disordered" evidence="1">
    <location>
        <begin position="427"/>
        <end position="484"/>
    </location>
</feature>
<feature type="compositionally biased region" description="Polar residues" evidence="1">
    <location>
        <begin position="29"/>
        <end position="42"/>
    </location>
</feature>
<keyword evidence="3" id="KW-1185">Reference proteome</keyword>
<feature type="region of interest" description="Disordered" evidence="1">
    <location>
        <begin position="1"/>
        <end position="137"/>
    </location>
</feature>